<dbReference type="EMBL" id="CABR01000101">
    <property type="protein sequence ID" value="CBI10686.1"/>
    <property type="molecule type" value="Genomic_DNA"/>
</dbReference>
<dbReference type="InterPro" id="IPR007813">
    <property type="entry name" value="PilN"/>
</dbReference>
<sequence>MSQQINLCSTLFKKQKKYFSAMTMMQSMGLILLGIVLFYAWLAYQTHTLTAQTRQMSQLEDNAKNQLDTLARQVNRLKPSRLLIDRIAQMEQALRAQQMILGLLQHGELGNQTGFSPYFIALSHQTVAGLWLTGFSITGQADQLSLTGRALQPEFIATLIKQLKSETVFSGIQFTTLTIHRPVIADKHTTENKTANSAAGSTVPYIEFNLTKAATGPSK</sequence>
<feature type="coiled-coil region" evidence="1">
    <location>
        <begin position="49"/>
        <end position="76"/>
    </location>
</feature>
<name>E6QTW4_9ZZZZ</name>
<keyword evidence="2" id="KW-1133">Transmembrane helix</keyword>
<accession>E6QTW4</accession>
<evidence type="ECO:0000256" key="2">
    <source>
        <dbReference type="SAM" id="Phobius"/>
    </source>
</evidence>
<feature type="transmembrane region" description="Helical" evidence="2">
    <location>
        <begin position="21"/>
        <end position="44"/>
    </location>
</feature>
<dbReference type="Pfam" id="PF05137">
    <property type="entry name" value="PilN"/>
    <property type="match status" value="1"/>
</dbReference>
<organism evidence="3">
    <name type="scientific">mine drainage metagenome</name>
    <dbReference type="NCBI Taxonomy" id="410659"/>
    <lineage>
        <taxon>unclassified sequences</taxon>
        <taxon>metagenomes</taxon>
        <taxon>ecological metagenomes</taxon>
    </lineage>
</organism>
<protein>
    <recommendedName>
        <fullName evidence="4">Fimbrial assembly protein PilN</fullName>
    </recommendedName>
</protein>
<gene>
    <name evidence="3" type="ORF">CARN7_1481</name>
</gene>
<keyword evidence="1" id="KW-0175">Coiled coil</keyword>
<keyword evidence="2" id="KW-0812">Transmembrane</keyword>
<evidence type="ECO:0008006" key="4">
    <source>
        <dbReference type="Google" id="ProtNLM"/>
    </source>
</evidence>
<reference evidence="3" key="1">
    <citation type="submission" date="2009-10" db="EMBL/GenBank/DDBJ databases">
        <title>Diversity of trophic interactions inside an arsenic-rich microbial ecosystem.</title>
        <authorList>
            <person name="Bertin P.N."/>
            <person name="Heinrich-Salmeron A."/>
            <person name="Pelletier E."/>
            <person name="Goulhen-Chollet F."/>
            <person name="Arsene-Ploetze F."/>
            <person name="Gallien S."/>
            <person name="Calteau A."/>
            <person name="Vallenet D."/>
            <person name="Casiot C."/>
            <person name="Chane-Woon-Ming B."/>
            <person name="Giloteaux L."/>
            <person name="Barakat M."/>
            <person name="Bonnefoy V."/>
            <person name="Bruneel O."/>
            <person name="Chandler M."/>
            <person name="Cleiss J."/>
            <person name="Duran R."/>
            <person name="Elbaz-Poulichet F."/>
            <person name="Fonknechten N."/>
            <person name="Lauga B."/>
            <person name="Mornico D."/>
            <person name="Ortet P."/>
            <person name="Schaeffer C."/>
            <person name="Siguier P."/>
            <person name="Alexander Thil Smith A."/>
            <person name="Van Dorsselaer A."/>
            <person name="Weissenbach J."/>
            <person name="Medigue C."/>
            <person name="Le Paslier D."/>
        </authorList>
    </citation>
    <scope>NUCLEOTIDE SEQUENCE</scope>
</reference>
<proteinExistence type="predicted"/>
<keyword evidence="2" id="KW-0472">Membrane</keyword>
<evidence type="ECO:0000256" key="1">
    <source>
        <dbReference type="SAM" id="Coils"/>
    </source>
</evidence>
<comment type="caution">
    <text evidence="3">The sequence shown here is derived from an EMBL/GenBank/DDBJ whole genome shotgun (WGS) entry which is preliminary data.</text>
</comment>
<evidence type="ECO:0000313" key="3">
    <source>
        <dbReference type="EMBL" id="CBI10686.1"/>
    </source>
</evidence>
<dbReference type="AlphaFoldDB" id="E6QTW4"/>